<name>A0A8D0KT44_STROC</name>
<reference evidence="9" key="2">
    <citation type="submission" date="2025-09" db="UniProtKB">
        <authorList>
            <consortium name="Ensembl"/>
        </authorList>
    </citation>
    <scope>IDENTIFICATION</scope>
</reference>
<proteinExistence type="inferred from homology"/>
<keyword evidence="3" id="KW-0285">Flavoprotein</keyword>
<sequence length="103" mass="11314">MYSLIFTFLYTSPIFLACFFSLFFSRSGGLACAKEAAQFGRKVAVLDYVEPSPQGTKWGLGGTCVNVGCIPKKLMHQAALLGSALKDAQHYGWNIAQPVHHTW</sequence>
<dbReference type="GO" id="GO:0050660">
    <property type="term" value="F:flavin adenine dinucleotide binding"/>
    <property type="evidence" value="ECO:0007669"/>
    <property type="project" value="InterPro"/>
</dbReference>
<evidence type="ECO:0000256" key="7">
    <source>
        <dbReference type="ARBA" id="ARBA00023284"/>
    </source>
</evidence>
<dbReference type="GO" id="GO:0034599">
    <property type="term" value="P:cellular response to oxidative stress"/>
    <property type="evidence" value="ECO:0007669"/>
    <property type="project" value="TreeGrafter"/>
</dbReference>
<keyword evidence="6" id="KW-1015">Disulfide bond</keyword>
<keyword evidence="7" id="KW-0676">Redox-active center</keyword>
<dbReference type="PROSITE" id="PS00076">
    <property type="entry name" value="PYRIDINE_REDOX_1"/>
    <property type="match status" value="1"/>
</dbReference>
<dbReference type="GO" id="GO:0006749">
    <property type="term" value="P:glutathione metabolic process"/>
    <property type="evidence" value="ECO:0007669"/>
    <property type="project" value="TreeGrafter"/>
</dbReference>
<dbReference type="AlphaFoldDB" id="A0A8D0KT44"/>
<protein>
    <recommendedName>
        <fullName evidence="8">FAD/NAD(P)-binding domain-containing protein</fullName>
    </recommendedName>
</protein>
<dbReference type="InterPro" id="IPR012999">
    <property type="entry name" value="Pyr_OxRdtase_I_AS"/>
</dbReference>
<evidence type="ECO:0000256" key="3">
    <source>
        <dbReference type="ARBA" id="ARBA00022630"/>
    </source>
</evidence>
<reference evidence="9" key="1">
    <citation type="submission" date="2025-08" db="UniProtKB">
        <authorList>
            <consortium name="Ensembl"/>
        </authorList>
    </citation>
    <scope>IDENTIFICATION</scope>
</reference>
<evidence type="ECO:0000259" key="8">
    <source>
        <dbReference type="Pfam" id="PF07992"/>
    </source>
</evidence>
<dbReference type="GO" id="GO:0004362">
    <property type="term" value="F:glutathione-disulfide reductase (NADPH) activity"/>
    <property type="evidence" value="ECO:0007669"/>
    <property type="project" value="TreeGrafter"/>
</dbReference>
<dbReference type="GO" id="GO:0005829">
    <property type="term" value="C:cytosol"/>
    <property type="evidence" value="ECO:0007669"/>
    <property type="project" value="TreeGrafter"/>
</dbReference>
<dbReference type="InterPro" id="IPR036188">
    <property type="entry name" value="FAD/NAD-bd_sf"/>
</dbReference>
<comment type="cofactor">
    <cofactor evidence="1">
        <name>FAD</name>
        <dbReference type="ChEBI" id="CHEBI:57692"/>
    </cofactor>
</comment>
<evidence type="ECO:0000313" key="10">
    <source>
        <dbReference type="Proteomes" id="UP000694551"/>
    </source>
</evidence>
<dbReference type="PANTHER" id="PTHR42737:SF7">
    <property type="entry name" value="THIOREDOXIN-DISULFIDE REDUCTASE"/>
    <property type="match status" value="1"/>
</dbReference>
<feature type="domain" description="FAD/NAD(P)-binding" evidence="8">
    <location>
        <begin position="28"/>
        <end position="84"/>
    </location>
</feature>
<dbReference type="PANTHER" id="PTHR42737">
    <property type="entry name" value="GLUTATHIONE REDUCTASE"/>
    <property type="match status" value="1"/>
</dbReference>
<keyword evidence="4" id="KW-0274">FAD</keyword>
<dbReference type="Proteomes" id="UP000694551">
    <property type="component" value="Unplaced"/>
</dbReference>
<dbReference type="GO" id="GO:0005739">
    <property type="term" value="C:mitochondrion"/>
    <property type="evidence" value="ECO:0007669"/>
    <property type="project" value="TreeGrafter"/>
</dbReference>
<evidence type="ECO:0000256" key="4">
    <source>
        <dbReference type="ARBA" id="ARBA00022827"/>
    </source>
</evidence>
<dbReference type="GO" id="GO:0045454">
    <property type="term" value="P:cell redox homeostasis"/>
    <property type="evidence" value="ECO:0007669"/>
    <property type="project" value="InterPro"/>
</dbReference>
<keyword evidence="10" id="KW-1185">Reference proteome</keyword>
<evidence type="ECO:0000256" key="6">
    <source>
        <dbReference type="ARBA" id="ARBA00023157"/>
    </source>
</evidence>
<accession>A0A8D0KT44</accession>
<dbReference type="SUPFAM" id="SSF51905">
    <property type="entry name" value="FAD/NAD(P)-binding domain"/>
    <property type="match status" value="1"/>
</dbReference>
<dbReference type="InterPro" id="IPR046952">
    <property type="entry name" value="GSHR/TRXR-like"/>
</dbReference>
<keyword evidence="5" id="KW-0560">Oxidoreductase</keyword>
<organism evidence="9 10">
    <name type="scientific">Strix occidentalis caurina</name>
    <name type="common">northern spotted owl</name>
    <dbReference type="NCBI Taxonomy" id="311401"/>
    <lineage>
        <taxon>Eukaryota</taxon>
        <taxon>Metazoa</taxon>
        <taxon>Chordata</taxon>
        <taxon>Craniata</taxon>
        <taxon>Vertebrata</taxon>
        <taxon>Euteleostomi</taxon>
        <taxon>Archelosauria</taxon>
        <taxon>Archosauria</taxon>
        <taxon>Dinosauria</taxon>
        <taxon>Saurischia</taxon>
        <taxon>Theropoda</taxon>
        <taxon>Coelurosauria</taxon>
        <taxon>Aves</taxon>
        <taxon>Neognathae</taxon>
        <taxon>Neoaves</taxon>
        <taxon>Telluraves</taxon>
        <taxon>Strigiformes</taxon>
        <taxon>Strigidae</taxon>
        <taxon>Strix</taxon>
    </lineage>
</organism>
<dbReference type="Pfam" id="PF07992">
    <property type="entry name" value="Pyr_redox_2"/>
    <property type="match status" value="1"/>
</dbReference>
<evidence type="ECO:0000256" key="5">
    <source>
        <dbReference type="ARBA" id="ARBA00023002"/>
    </source>
</evidence>
<evidence type="ECO:0000256" key="2">
    <source>
        <dbReference type="ARBA" id="ARBA00007532"/>
    </source>
</evidence>
<dbReference type="InterPro" id="IPR023753">
    <property type="entry name" value="FAD/NAD-binding_dom"/>
</dbReference>
<evidence type="ECO:0000313" key="9">
    <source>
        <dbReference type="Ensembl" id="ENSSOCP00000007693.1"/>
    </source>
</evidence>
<comment type="similarity">
    <text evidence="2">Belongs to the class-I pyridine nucleotide-disulfide oxidoreductase family.</text>
</comment>
<dbReference type="Ensembl" id="ENSSOCT00000007888.1">
    <property type="protein sequence ID" value="ENSSOCP00000007693.1"/>
    <property type="gene ID" value="ENSSOCG00000005921.1"/>
</dbReference>
<dbReference type="PRINTS" id="PR00411">
    <property type="entry name" value="PNDRDTASEI"/>
</dbReference>
<evidence type="ECO:0000256" key="1">
    <source>
        <dbReference type="ARBA" id="ARBA00001974"/>
    </source>
</evidence>
<dbReference type="Gene3D" id="3.50.50.60">
    <property type="entry name" value="FAD/NAD(P)-binding domain"/>
    <property type="match status" value="1"/>
</dbReference>